<evidence type="ECO:0000313" key="6">
    <source>
        <dbReference type="EMBL" id="KAJ8505993.1"/>
    </source>
</evidence>
<dbReference type="AlphaFoldDB" id="A0A427A3M1"/>
<reference evidence="7" key="2">
    <citation type="submission" date="2018-09" db="EMBL/GenBank/DDBJ databases">
        <authorList>
            <person name="Harrison J."/>
            <person name="Moore K.A."/>
            <person name="Paszkiewicz K."/>
            <person name="Jones T."/>
            <person name="Grant M."/>
            <person name="Ambacheew D."/>
            <person name="Muzemil S."/>
            <person name="Studholme D."/>
        </authorList>
    </citation>
    <scope>NUCLEOTIDE SEQUENCE</scope>
</reference>
<feature type="region of interest" description="Disordered" evidence="5">
    <location>
        <begin position="16"/>
        <end position="42"/>
    </location>
</feature>
<name>A0A427A3M1_ENSVE</name>
<evidence type="ECO:0000313" key="9">
    <source>
        <dbReference type="Proteomes" id="UP001222027"/>
    </source>
</evidence>
<dbReference type="PANTHER" id="PTHR33136:SF89">
    <property type="entry name" value="PROTEIN RALF-LIKE 19"/>
    <property type="match status" value="1"/>
</dbReference>
<dbReference type="GO" id="GO:0005179">
    <property type="term" value="F:hormone activity"/>
    <property type="evidence" value="ECO:0007669"/>
    <property type="project" value="UniProtKB-KW"/>
</dbReference>
<evidence type="ECO:0000256" key="3">
    <source>
        <dbReference type="ARBA" id="ARBA00022729"/>
    </source>
</evidence>
<keyword evidence="2" id="KW-0372">Hormone</keyword>
<dbReference type="EMBL" id="AMZH03003886">
    <property type="protein sequence ID" value="RRT70850.1"/>
    <property type="molecule type" value="Genomic_DNA"/>
</dbReference>
<evidence type="ECO:0000256" key="5">
    <source>
        <dbReference type="SAM" id="MobiDB-lite"/>
    </source>
</evidence>
<feature type="compositionally biased region" description="Polar residues" evidence="5">
    <location>
        <begin position="26"/>
        <end position="42"/>
    </location>
</feature>
<evidence type="ECO:0000256" key="2">
    <source>
        <dbReference type="ARBA" id="ARBA00022702"/>
    </source>
</evidence>
<dbReference type="GO" id="GO:0019722">
    <property type="term" value="P:calcium-mediated signaling"/>
    <property type="evidence" value="ECO:0007669"/>
    <property type="project" value="TreeGrafter"/>
</dbReference>
<comment type="caution">
    <text evidence="7">The sequence shown here is derived from an EMBL/GenBank/DDBJ whole genome shotgun (WGS) entry which is preliminary data.</text>
</comment>
<dbReference type="EMBL" id="JAQQAF010000002">
    <property type="protein sequence ID" value="KAJ8505993.1"/>
    <property type="molecule type" value="Genomic_DNA"/>
</dbReference>
<reference evidence="6 9" key="3">
    <citation type="submission" date="2022-12" db="EMBL/GenBank/DDBJ databases">
        <title>Chromosome-scale assembly of the Ensete ventricosum genome.</title>
        <authorList>
            <person name="Dussert Y."/>
            <person name="Stocks J."/>
            <person name="Wendawek A."/>
            <person name="Woldeyes F."/>
            <person name="Nichols R.A."/>
            <person name="Borrell J.S."/>
        </authorList>
    </citation>
    <scope>NUCLEOTIDE SEQUENCE [LARGE SCALE GENOMIC DNA]</scope>
    <source>
        <strain evidence="9">cv. Maze</strain>
        <strain evidence="6">MazeRef_0001</strain>
        <tissue evidence="6">Seeds</tissue>
    </source>
</reference>
<sequence>MRGHCATPFPLRPPFLCKQHHPPSARLSTAQPRTENSTQSGSSLPVARFLKMALRLAFAPILLAALLLAEAASAGEATYGVNEWSVAPFASGDGGLRASPVCDGRVGDCVDEEEEMAMESESTRRSLARSGRRFISYGALSKNRVPCNRRGQSYYNCQRQKRANPYRRGCSVITRCARHLN</sequence>
<keyword evidence="4" id="KW-1015">Disulfide bond</keyword>
<evidence type="ECO:0000256" key="4">
    <source>
        <dbReference type="ARBA" id="ARBA00023157"/>
    </source>
</evidence>
<keyword evidence="9" id="KW-1185">Reference proteome</keyword>
<comment type="similarity">
    <text evidence="1">Belongs to the plant rapid alkalinization factor (RALF) family.</text>
</comment>
<evidence type="ECO:0000313" key="7">
    <source>
        <dbReference type="EMBL" id="RRT70850.1"/>
    </source>
</evidence>
<dbReference type="GO" id="GO:0009506">
    <property type="term" value="C:plasmodesma"/>
    <property type="evidence" value="ECO:0007669"/>
    <property type="project" value="TreeGrafter"/>
</dbReference>
<evidence type="ECO:0000313" key="8">
    <source>
        <dbReference type="Proteomes" id="UP000287651"/>
    </source>
</evidence>
<keyword evidence="3" id="KW-0732">Signal</keyword>
<dbReference type="Proteomes" id="UP000287651">
    <property type="component" value="Unassembled WGS sequence"/>
</dbReference>
<organism evidence="7 8">
    <name type="scientific">Ensete ventricosum</name>
    <name type="common">Abyssinian banana</name>
    <name type="synonym">Musa ensete</name>
    <dbReference type="NCBI Taxonomy" id="4639"/>
    <lineage>
        <taxon>Eukaryota</taxon>
        <taxon>Viridiplantae</taxon>
        <taxon>Streptophyta</taxon>
        <taxon>Embryophyta</taxon>
        <taxon>Tracheophyta</taxon>
        <taxon>Spermatophyta</taxon>
        <taxon>Magnoliopsida</taxon>
        <taxon>Liliopsida</taxon>
        <taxon>Zingiberales</taxon>
        <taxon>Musaceae</taxon>
        <taxon>Ensete</taxon>
    </lineage>
</organism>
<dbReference type="InterPro" id="IPR008801">
    <property type="entry name" value="RALF"/>
</dbReference>
<dbReference type="Pfam" id="PF05498">
    <property type="entry name" value="RALF"/>
    <property type="match status" value="1"/>
</dbReference>
<gene>
    <name evidence="7" type="ORF">B296_00026314</name>
    <name evidence="6" type="ORF">OPV22_006879</name>
</gene>
<dbReference type="Proteomes" id="UP001222027">
    <property type="component" value="Unassembled WGS sequence"/>
</dbReference>
<dbReference type="PANTHER" id="PTHR33136">
    <property type="entry name" value="RAPID ALKALINIZATION FACTOR-LIKE"/>
    <property type="match status" value="1"/>
</dbReference>
<dbReference type="OrthoDB" id="3941347at2759"/>
<reference evidence="7 8" key="1">
    <citation type="journal article" date="2014" name="Agronomy (Basel)">
        <title>A Draft Genome Sequence for Ensete ventricosum, the Drought-Tolerant Tree Against Hunger.</title>
        <authorList>
            <person name="Harrison J."/>
            <person name="Moore K.A."/>
            <person name="Paszkiewicz K."/>
            <person name="Jones T."/>
            <person name="Grant M."/>
            <person name="Ambacheew D."/>
            <person name="Muzemil S."/>
            <person name="Studholme D.J."/>
        </authorList>
    </citation>
    <scope>NUCLEOTIDE SEQUENCE [LARGE SCALE GENOMIC DNA]</scope>
</reference>
<proteinExistence type="inferred from homology"/>
<accession>A0A427A3M1</accession>
<evidence type="ECO:0000256" key="1">
    <source>
        <dbReference type="ARBA" id="ARBA00009178"/>
    </source>
</evidence>
<protein>
    <submittedName>
        <fullName evidence="7">Uncharacterized protein</fullName>
    </submittedName>
</protein>